<evidence type="ECO:0000313" key="3">
    <source>
        <dbReference type="Proteomes" id="UP000031036"/>
    </source>
</evidence>
<comment type="caution">
    <text evidence="2">The sequence shown here is derived from an EMBL/GenBank/DDBJ whole genome shotgun (WGS) entry which is preliminary data.</text>
</comment>
<dbReference type="Proteomes" id="UP000031036">
    <property type="component" value="Unassembled WGS sequence"/>
</dbReference>
<reference evidence="2 3" key="1">
    <citation type="submission" date="2014-11" db="EMBL/GenBank/DDBJ databases">
        <title>Genetic blueprint of the zoonotic pathogen Toxocara canis.</title>
        <authorList>
            <person name="Zhu X.-Q."/>
            <person name="Korhonen P.K."/>
            <person name="Cai H."/>
            <person name="Young N.D."/>
            <person name="Nejsum P."/>
            <person name="von Samson-Himmelstjerna G."/>
            <person name="Boag P.R."/>
            <person name="Tan P."/>
            <person name="Li Q."/>
            <person name="Min J."/>
            <person name="Yang Y."/>
            <person name="Wang X."/>
            <person name="Fang X."/>
            <person name="Hall R.S."/>
            <person name="Hofmann A."/>
            <person name="Sternberg P.W."/>
            <person name="Jex A.R."/>
            <person name="Gasser R.B."/>
        </authorList>
    </citation>
    <scope>NUCLEOTIDE SEQUENCE [LARGE SCALE GENOMIC DNA]</scope>
    <source>
        <strain evidence="2">PN_DK_2014</strain>
    </source>
</reference>
<dbReference type="AlphaFoldDB" id="A0A0B2VCE9"/>
<proteinExistence type="predicted"/>
<keyword evidence="1" id="KW-0472">Membrane</keyword>
<evidence type="ECO:0000256" key="1">
    <source>
        <dbReference type="SAM" id="Phobius"/>
    </source>
</evidence>
<gene>
    <name evidence="2" type="ORF">Tcan_02692</name>
</gene>
<feature type="transmembrane region" description="Helical" evidence="1">
    <location>
        <begin position="37"/>
        <end position="61"/>
    </location>
</feature>
<evidence type="ECO:0000313" key="2">
    <source>
        <dbReference type="EMBL" id="KHN81186.1"/>
    </source>
</evidence>
<keyword evidence="1" id="KW-1133">Transmembrane helix</keyword>
<sequence length="67" mass="7841">MTSNGRRFDQHYSNRYKMGVEMQNTKSIDDIQTLGWYSAYICILAEILFITQVGNVNYMVYAGIHNR</sequence>
<keyword evidence="3" id="KW-1185">Reference proteome</keyword>
<dbReference type="EMBL" id="JPKZ01001577">
    <property type="protein sequence ID" value="KHN81186.1"/>
    <property type="molecule type" value="Genomic_DNA"/>
</dbReference>
<keyword evidence="1" id="KW-0812">Transmembrane</keyword>
<protein>
    <submittedName>
        <fullName evidence="2">Uncharacterized protein</fullName>
    </submittedName>
</protein>
<accession>A0A0B2VCE9</accession>
<name>A0A0B2VCE9_TOXCA</name>
<organism evidence="2 3">
    <name type="scientific">Toxocara canis</name>
    <name type="common">Canine roundworm</name>
    <dbReference type="NCBI Taxonomy" id="6265"/>
    <lineage>
        <taxon>Eukaryota</taxon>
        <taxon>Metazoa</taxon>
        <taxon>Ecdysozoa</taxon>
        <taxon>Nematoda</taxon>
        <taxon>Chromadorea</taxon>
        <taxon>Rhabditida</taxon>
        <taxon>Spirurina</taxon>
        <taxon>Ascaridomorpha</taxon>
        <taxon>Ascaridoidea</taxon>
        <taxon>Toxocaridae</taxon>
        <taxon>Toxocara</taxon>
    </lineage>
</organism>